<keyword evidence="8" id="KW-1133">Transmembrane helix</keyword>
<dbReference type="Proteomes" id="UP000279372">
    <property type="component" value="Unassembled WGS sequence"/>
</dbReference>
<comment type="subcellular location">
    <subcellularLocation>
        <location evidence="1 10">Cell inner membrane</location>
    </subcellularLocation>
</comment>
<dbReference type="Gene3D" id="3.30.1300.30">
    <property type="entry name" value="GSPII I/J protein-like"/>
    <property type="match status" value="1"/>
</dbReference>
<evidence type="ECO:0000256" key="5">
    <source>
        <dbReference type="ARBA" id="ARBA00022519"/>
    </source>
</evidence>
<keyword evidence="3 10" id="KW-0813">Transport</keyword>
<evidence type="ECO:0000256" key="11">
    <source>
        <dbReference type="SAM" id="MobiDB-lite"/>
    </source>
</evidence>
<comment type="similarity">
    <text evidence="2 10">Belongs to the GSP K family.</text>
</comment>
<dbReference type="InterPro" id="IPR045584">
    <property type="entry name" value="Pilin-like"/>
</dbReference>
<evidence type="ECO:0000313" key="15">
    <source>
        <dbReference type="Proteomes" id="UP000279372"/>
    </source>
</evidence>
<evidence type="ECO:0000256" key="2">
    <source>
        <dbReference type="ARBA" id="ARBA00007246"/>
    </source>
</evidence>
<dbReference type="InterPro" id="IPR005628">
    <property type="entry name" value="GspK"/>
</dbReference>
<evidence type="ECO:0000256" key="8">
    <source>
        <dbReference type="ARBA" id="ARBA00022989"/>
    </source>
</evidence>
<keyword evidence="6" id="KW-0812">Transmembrane</keyword>
<keyword evidence="5 10" id="KW-0997">Cell inner membrane</keyword>
<keyword evidence="4 10" id="KW-1003">Cell membrane</keyword>
<evidence type="ECO:0000259" key="13">
    <source>
        <dbReference type="Pfam" id="PF21687"/>
    </source>
</evidence>
<evidence type="ECO:0000256" key="9">
    <source>
        <dbReference type="ARBA" id="ARBA00023136"/>
    </source>
</evidence>
<evidence type="ECO:0000256" key="3">
    <source>
        <dbReference type="ARBA" id="ARBA00022448"/>
    </source>
</evidence>
<evidence type="ECO:0000256" key="4">
    <source>
        <dbReference type="ARBA" id="ARBA00022475"/>
    </source>
</evidence>
<dbReference type="NCBIfam" id="NF037980">
    <property type="entry name" value="T2SS_GspK"/>
    <property type="match status" value="1"/>
</dbReference>
<dbReference type="InterPro" id="IPR049179">
    <property type="entry name" value="T2SSK_SAM-like_2nd"/>
</dbReference>
<dbReference type="InterPro" id="IPR010994">
    <property type="entry name" value="RuvA_2-like"/>
</dbReference>
<dbReference type="GO" id="GO:0005886">
    <property type="term" value="C:plasma membrane"/>
    <property type="evidence" value="ECO:0007669"/>
    <property type="project" value="UniProtKB-SubCell"/>
</dbReference>
<sequence>MHAVSQGGSAIISALLIVAIVSVIAAGMVTRQGVLIRTLEAEQFRSQNSAVLSGGLEVSRMLLWDSRRKNRTTRLDQAWAQPIGPAVNEALSQSGGDFQGLLEDQQGKFNLRNLLLNRQLDIGQLRSFERLCQFISITDALCQRISQRVFASYLRFPSSATEAGRSSFESGREKSLVEGKTPTPASLPVLRSLDDLQGLPGLSDQMLERLKRYVCILPEKTWVNSNTASAEVLAAVVPGLSLPSAQILVAERDRGQWFSYRSEITARMRLSPQGAEELEVGIGSEWFLLQGQARRDGRLLSMEALLYRRDYKVPQVIWSRIGL</sequence>
<keyword evidence="9 10" id="KW-0472">Membrane</keyword>
<reference evidence="14 15" key="1">
    <citation type="submission" date="2018-08" db="EMBL/GenBank/DDBJ databases">
        <title>Recombination of ecologically and evolutionarily significant loci maintains genetic cohesion in the Pseudomonas syringae species complex.</title>
        <authorList>
            <person name="Dillon M."/>
            <person name="Thakur S."/>
            <person name="Almeida R.N.D."/>
            <person name="Weir B.S."/>
            <person name="Guttman D.S."/>
        </authorList>
    </citation>
    <scope>NUCLEOTIDE SEQUENCE [LARGE SCALE GENOMIC DNA]</scope>
    <source>
        <strain evidence="14 15">ICMP 8902</strain>
    </source>
</reference>
<dbReference type="AlphaFoldDB" id="A0A3M3Z2Q0"/>
<evidence type="ECO:0000313" key="14">
    <source>
        <dbReference type="EMBL" id="RMO89017.1"/>
    </source>
</evidence>
<comment type="caution">
    <text evidence="14">The sequence shown here is derived from an EMBL/GenBank/DDBJ whole genome shotgun (WGS) entry which is preliminary data.</text>
</comment>
<feature type="domain" description="T2SS protein K first SAM-like" evidence="13">
    <location>
        <begin position="107"/>
        <end position="219"/>
    </location>
</feature>
<feature type="region of interest" description="Disordered" evidence="11">
    <location>
        <begin position="163"/>
        <end position="182"/>
    </location>
</feature>
<keyword evidence="7" id="KW-0653">Protein transport</keyword>
<dbReference type="Gene3D" id="1.10.40.60">
    <property type="entry name" value="EpsJ-like"/>
    <property type="match status" value="2"/>
</dbReference>
<dbReference type="Pfam" id="PF21687">
    <property type="entry name" value="T2SSK_1st"/>
    <property type="match status" value="1"/>
</dbReference>
<dbReference type="PANTHER" id="PTHR38831">
    <property type="entry name" value="TYPE II SECRETION SYSTEM PROTEIN K"/>
    <property type="match status" value="1"/>
</dbReference>
<dbReference type="SUPFAM" id="SSF47781">
    <property type="entry name" value="RuvA domain 2-like"/>
    <property type="match status" value="1"/>
</dbReference>
<organism evidence="14 15">
    <name type="scientific">Pseudomonas syringae pv. philadelphi</name>
    <dbReference type="NCBI Taxonomy" id="251706"/>
    <lineage>
        <taxon>Bacteria</taxon>
        <taxon>Pseudomonadati</taxon>
        <taxon>Pseudomonadota</taxon>
        <taxon>Gammaproteobacteria</taxon>
        <taxon>Pseudomonadales</taxon>
        <taxon>Pseudomonadaceae</taxon>
        <taxon>Pseudomonas</taxon>
    </lineage>
</organism>
<evidence type="ECO:0000256" key="6">
    <source>
        <dbReference type="ARBA" id="ARBA00022692"/>
    </source>
</evidence>
<dbReference type="EMBL" id="RBQB01000171">
    <property type="protein sequence ID" value="RMO89017.1"/>
    <property type="molecule type" value="Genomic_DNA"/>
</dbReference>
<dbReference type="SUPFAM" id="SSF158544">
    <property type="entry name" value="GspK insert domain-like"/>
    <property type="match status" value="1"/>
</dbReference>
<dbReference type="Pfam" id="PF03934">
    <property type="entry name" value="T2SSK"/>
    <property type="match status" value="1"/>
</dbReference>
<dbReference type="InterPro" id="IPR038072">
    <property type="entry name" value="GspK_central_sf"/>
</dbReference>
<evidence type="ECO:0000256" key="7">
    <source>
        <dbReference type="ARBA" id="ARBA00022927"/>
    </source>
</evidence>
<feature type="domain" description="T2SS protein K second SAM-like" evidence="12">
    <location>
        <begin position="223"/>
        <end position="272"/>
    </location>
</feature>
<name>A0A3M3Z2Q0_9PSED</name>
<evidence type="ECO:0000259" key="12">
    <source>
        <dbReference type="Pfam" id="PF03934"/>
    </source>
</evidence>
<gene>
    <name evidence="14" type="ORF">ALQ33_00318</name>
</gene>
<proteinExistence type="inferred from homology"/>
<dbReference type="SUPFAM" id="SSF54523">
    <property type="entry name" value="Pili subunits"/>
    <property type="match status" value="1"/>
</dbReference>
<dbReference type="PIRSF" id="PIRSF002786">
    <property type="entry name" value="XcpX"/>
    <property type="match status" value="1"/>
</dbReference>
<dbReference type="InterPro" id="IPR049031">
    <property type="entry name" value="T2SSK_SAM-like_1st"/>
</dbReference>
<protein>
    <recommendedName>
        <fullName evidence="10">Type II secretion system protein K</fullName>
    </recommendedName>
</protein>
<dbReference type="GO" id="GO:0009306">
    <property type="term" value="P:protein secretion"/>
    <property type="evidence" value="ECO:0007669"/>
    <property type="project" value="InterPro"/>
</dbReference>
<evidence type="ECO:0000256" key="10">
    <source>
        <dbReference type="PIRNR" id="PIRNR002786"/>
    </source>
</evidence>
<accession>A0A3M3Z2Q0</accession>
<evidence type="ECO:0000256" key="1">
    <source>
        <dbReference type="ARBA" id="ARBA00004533"/>
    </source>
</evidence>
<dbReference type="PANTHER" id="PTHR38831:SF1">
    <property type="entry name" value="TYPE II SECRETION SYSTEM PROTEIN K-RELATED"/>
    <property type="match status" value="1"/>
</dbReference>